<reference evidence="5 6" key="1">
    <citation type="submission" date="2018-01" db="EMBL/GenBank/DDBJ databases">
        <title>G. obscuriglobus.</title>
        <authorList>
            <person name="Franke J."/>
            <person name="Blomberg W."/>
            <person name="Selmecki A."/>
        </authorList>
    </citation>
    <scope>NUCLEOTIDE SEQUENCE [LARGE SCALE GENOMIC DNA]</scope>
    <source>
        <strain evidence="5 6">DSM 5831</strain>
    </source>
</reference>
<dbReference type="EMBL" id="CP025958">
    <property type="protein sequence ID" value="AWM35761.1"/>
    <property type="molecule type" value="Genomic_DNA"/>
</dbReference>
<dbReference type="InterPro" id="IPR013024">
    <property type="entry name" value="GGCT-like"/>
</dbReference>
<dbReference type="InterPro" id="IPR009288">
    <property type="entry name" value="AIG2-like_dom"/>
</dbReference>
<dbReference type="CDD" id="cd06661">
    <property type="entry name" value="GGCT_like"/>
    <property type="match status" value="1"/>
</dbReference>
<evidence type="ECO:0000259" key="4">
    <source>
        <dbReference type="Pfam" id="PF06094"/>
    </source>
</evidence>
<dbReference type="PANTHER" id="PTHR12510">
    <property type="entry name" value="TROPONIN C-AKIN-1 PROTEIN"/>
    <property type="match status" value="1"/>
</dbReference>
<comment type="similarity">
    <text evidence="1 3">Belongs to the gamma-glutamylcyclotransferase family.</text>
</comment>
<feature type="domain" description="Gamma-glutamylcyclotransferase AIG2-like" evidence="4">
    <location>
        <begin position="7"/>
        <end position="107"/>
    </location>
</feature>
<proteinExistence type="inferred from homology"/>
<dbReference type="GO" id="GO:0061929">
    <property type="term" value="F:gamma-glutamylaminecyclotransferase activity"/>
    <property type="evidence" value="ECO:0007669"/>
    <property type="project" value="InterPro"/>
</dbReference>
<dbReference type="RefSeq" id="WP_010043857.1">
    <property type="nucleotide sequence ID" value="NZ_CP025958.1"/>
</dbReference>
<evidence type="ECO:0000256" key="3">
    <source>
        <dbReference type="RuleBase" id="RU367036"/>
    </source>
</evidence>
<dbReference type="InterPro" id="IPR036568">
    <property type="entry name" value="GGCT-like_sf"/>
</dbReference>
<dbReference type="AlphaFoldDB" id="A0A2Z3GTB6"/>
<name>A0A2Z3GTB6_9BACT</name>
<gene>
    <name evidence="5" type="ORF">C1280_01120</name>
</gene>
<keyword evidence="5" id="KW-0808">Transferase</keyword>
<dbReference type="GO" id="GO:0005829">
    <property type="term" value="C:cytosol"/>
    <property type="evidence" value="ECO:0007669"/>
    <property type="project" value="TreeGrafter"/>
</dbReference>
<dbReference type="Gene3D" id="3.10.490.10">
    <property type="entry name" value="Gamma-glutamyl cyclotransferase-like"/>
    <property type="match status" value="1"/>
</dbReference>
<evidence type="ECO:0000313" key="6">
    <source>
        <dbReference type="Proteomes" id="UP000245802"/>
    </source>
</evidence>
<evidence type="ECO:0000256" key="1">
    <source>
        <dbReference type="ARBA" id="ARBA00008861"/>
    </source>
</evidence>
<feature type="active site" description="Proton acceptor" evidence="2">
    <location>
        <position position="78"/>
    </location>
</feature>
<sequence>MDAAATLFVYGTLKRGERNHHLLADQPFLGPATTAPRYRVIDLGPYPGLVCDELQGLAVRGELFAVSDCCLAELDDFEGVPGPFVRERIEIDGRGDVWAYFMNTPVPQGANTGDRWPLPTA</sequence>
<protein>
    <recommendedName>
        <fullName evidence="3">Gamma-glutamylcyclotransferase family protein</fullName>
    </recommendedName>
</protein>
<dbReference type="InterPro" id="IPR039126">
    <property type="entry name" value="GGACT"/>
</dbReference>
<dbReference type="Pfam" id="PF06094">
    <property type="entry name" value="GGACT"/>
    <property type="match status" value="1"/>
</dbReference>
<evidence type="ECO:0000256" key="2">
    <source>
        <dbReference type="PIRSR" id="PIRSR639126-1"/>
    </source>
</evidence>
<organism evidence="5 6">
    <name type="scientific">Gemmata obscuriglobus</name>
    <dbReference type="NCBI Taxonomy" id="114"/>
    <lineage>
        <taxon>Bacteria</taxon>
        <taxon>Pseudomonadati</taxon>
        <taxon>Planctomycetota</taxon>
        <taxon>Planctomycetia</taxon>
        <taxon>Gemmatales</taxon>
        <taxon>Gemmataceae</taxon>
        <taxon>Gemmata</taxon>
    </lineage>
</organism>
<dbReference type="GO" id="GO:0016740">
    <property type="term" value="F:transferase activity"/>
    <property type="evidence" value="ECO:0007669"/>
    <property type="project" value="UniProtKB-KW"/>
</dbReference>
<dbReference type="SUPFAM" id="SSF110857">
    <property type="entry name" value="Gamma-glutamyl cyclotransferase-like"/>
    <property type="match status" value="1"/>
</dbReference>
<dbReference type="Proteomes" id="UP000245802">
    <property type="component" value="Chromosome"/>
</dbReference>
<keyword evidence="6" id="KW-1185">Reference proteome</keyword>
<dbReference type="KEGG" id="gog:C1280_01120"/>
<evidence type="ECO:0000313" key="5">
    <source>
        <dbReference type="EMBL" id="AWM35761.1"/>
    </source>
</evidence>
<accession>A0A2Z3GTB6</accession>
<dbReference type="OrthoDB" id="8538589at2"/>
<dbReference type="PANTHER" id="PTHR12510:SF4">
    <property type="entry name" value="GAMMA-GLUTAMYLAMINECYCLOTRANSFERASE"/>
    <property type="match status" value="1"/>
</dbReference>